<keyword evidence="9" id="KW-1185">Reference proteome</keyword>
<dbReference type="CDD" id="cd06173">
    <property type="entry name" value="MFS_MefA_like"/>
    <property type="match status" value="1"/>
</dbReference>
<accession>A0A0R1ZLI3</accession>
<feature type="transmembrane region" description="Helical" evidence="7">
    <location>
        <begin position="226"/>
        <end position="251"/>
    </location>
</feature>
<dbReference type="Proteomes" id="UP000051679">
    <property type="component" value="Unassembled WGS sequence"/>
</dbReference>
<evidence type="ECO:0000256" key="6">
    <source>
        <dbReference type="ARBA" id="ARBA00023136"/>
    </source>
</evidence>
<reference evidence="8 9" key="1">
    <citation type="journal article" date="2015" name="Genome Announc.">
        <title>Expanding the biotechnology potential of lactobacilli through comparative genomics of 213 strains and associated genera.</title>
        <authorList>
            <person name="Sun Z."/>
            <person name="Harris H.M."/>
            <person name="McCann A."/>
            <person name="Guo C."/>
            <person name="Argimon S."/>
            <person name="Zhang W."/>
            <person name="Yang X."/>
            <person name="Jeffery I.B."/>
            <person name="Cooney J.C."/>
            <person name="Kagawa T.F."/>
            <person name="Liu W."/>
            <person name="Song Y."/>
            <person name="Salvetti E."/>
            <person name="Wrobel A."/>
            <person name="Rasinkangas P."/>
            <person name="Parkhill J."/>
            <person name="Rea M.C."/>
            <person name="O'Sullivan O."/>
            <person name="Ritari J."/>
            <person name="Douillard F.P."/>
            <person name="Paul Ross R."/>
            <person name="Yang R."/>
            <person name="Briner A.E."/>
            <person name="Felis G.E."/>
            <person name="de Vos W.M."/>
            <person name="Barrangou R."/>
            <person name="Klaenhammer T.R."/>
            <person name="Caufield P.W."/>
            <person name="Cui Y."/>
            <person name="Zhang H."/>
            <person name="O'Toole P.W."/>
        </authorList>
    </citation>
    <scope>NUCLEOTIDE SEQUENCE [LARGE SCALE GENOMIC DNA]</scope>
    <source>
        <strain evidence="8 9">DSM 20505</strain>
    </source>
</reference>
<dbReference type="EMBL" id="AYYO01000011">
    <property type="protein sequence ID" value="KRM55857.1"/>
    <property type="molecule type" value="Genomic_DNA"/>
</dbReference>
<feature type="transmembrane region" description="Helical" evidence="7">
    <location>
        <begin position="108"/>
        <end position="130"/>
    </location>
</feature>
<dbReference type="GO" id="GO:0005886">
    <property type="term" value="C:plasma membrane"/>
    <property type="evidence" value="ECO:0007669"/>
    <property type="project" value="UniProtKB-SubCell"/>
</dbReference>
<dbReference type="Pfam" id="PF07690">
    <property type="entry name" value="MFS_1"/>
    <property type="match status" value="1"/>
</dbReference>
<dbReference type="InterPro" id="IPR011701">
    <property type="entry name" value="MFS"/>
</dbReference>
<evidence type="ECO:0000313" key="8">
    <source>
        <dbReference type="EMBL" id="KRM55857.1"/>
    </source>
</evidence>
<feature type="transmembrane region" description="Helical" evidence="7">
    <location>
        <begin position="293"/>
        <end position="311"/>
    </location>
</feature>
<feature type="transmembrane region" description="Helical" evidence="7">
    <location>
        <begin position="323"/>
        <end position="347"/>
    </location>
</feature>
<name>A0A0R1ZLI3_9LACO</name>
<dbReference type="Gene3D" id="1.20.1250.20">
    <property type="entry name" value="MFS general substrate transporter like domains"/>
    <property type="match status" value="1"/>
</dbReference>
<keyword evidence="3" id="KW-1003">Cell membrane</keyword>
<feature type="transmembrane region" description="Helical" evidence="7">
    <location>
        <begin position="44"/>
        <end position="65"/>
    </location>
</feature>
<evidence type="ECO:0000256" key="5">
    <source>
        <dbReference type="ARBA" id="ARBA00022989"/>
    </source>
</evidence>
<evidence type="ECO:0000313" key="9">
    <source>
        <dbReference type="Proteomes" id="UP000051679"/>
    </source>
</evidence>
<evidence type="ECO:0000256" key="3">
    <source>
        <dbReference type="ARBA" id="ARBA00022475"/>
    </source>
</evidence>
<dbReference type="SUPFAM" id="SSF103473">
    <property type="entry name" value="MFS general substrate transporter"/>
    <property type="match status" value="1"/>
</dbReference>
<protein>
    <submittedName>
        <fullName evidence="8">Permease, major facilitator superfamily</fullName>
    </submittedName>
</protein>
<gene>
    <name evidence="8" type="ORF">FC18_GL000907</name>
</gene>
<feature type="transmembrane region" description="Helical" evidence="7">
    <location>
        <begin position="151"/>
        <end position="167"/>
    </location>
</feature>
<keyword evidence="2" id="KW-0813">Transport</keyword>
<sequence length="426" mass="46301">MGEIMRKITPQIFRILVIKLAGNFGSAMLSFAIGLYILKQTGSALGMGISMITGPLVSLAITPFVGYVVDTKKHKPIMIMAQITTSIALIVFAIIFKLWPAQYYAELIGLIIMLQVTDNFLGTTITASLIQLFKGDELQQVNSLNQSIQSLAQFAAPLVGAVIYTLVSLDTLAYIEVAFELIALVGILGLKFQYSQHADNPAADTQKPSVLQNFREGLSYLVHERLLLILTMSSAFINFLFAALNVGLPFLLVQTLKLSNAQYGLIESSFPIGMFIGGLLLSQMHLKRHPITIAYLNLLYLSAVLITLGLPTLTGWPNSLNTAYFIGVCIIAGIILVFVNAPIGTFMQQVIPQQIQGRVFSLDTTISIVLTPLGTILYGVLFDHIAVMPIFATSGILLLVLTAGIMLYLHRADLVKPLPAAAAENK</sequence>
<keyword evidence="5 7" id="KW-1133">Transmembrane helix</keyword>
<dbReference type="PATRIC" id="fig|1291052.5.peg.923"/>
<feature type="transmembrane region" description="Helical" evidence="7">
    <location>
        <begin position="387"/>
        <end position="409"/>
    </location>
</feature>
<feature type="transmembrane region" description="Helical" evidence="7">
    <location>
        <begin position="77"/>
        <end position="96"/>
    </location>
</feature>
<feature type="transmembrane region" description="Helical" evidence="7">
    <location>
        <begin position="359"/>
        <end position="381"/>
    </location>
</feature>
<organism evidence="8 9">
    <name type="scientific">Lacticaseibacillus sharpeae JCM 1186 = DSM 20505</name>
    <dbReference type="NCBI Taxonomy" id="1291052"/>
    <lineage>
        <taxon>Bacteria</taxon>
        <taxon>Bacillati</taxon>
        <taxon>Bacillota</taxon>
        <taxon>Bacilli</taxon>
        <taxon>Lactobacillales</taxon>
        <taxon>Lactobacillaceae</taxon>
        <taxon>Lacticaseibacillus</taxon>
    </lineage>
</organism>
<keyword evidence="4 7" id="KW-0812">Transmembrane</keyword>
<dbReference type="STRING" id="1291052.FC18_GL000907"/>
<keyword evidence="6 7" id="KW-0472">Membrane</keyword>
<feature type="transmembrane region" description="Helical" evidence="7">
    <location>
        <begin position="12"/>
        <end position="38"/>
    </location>
</feature>
<feature type="transmembrane region" description="Helical" evidence="7">
    <location>
        <begin position="263"/>
        <end position="281"/>
    </location>
</feature>
<evidence type="ECO:0000256" key="2">
    <source>
        <dbReference type="ARBA" id="ARBA00022448"/>
    </source>
</evidence>
<evidence type="ECO:0000256" key="1">
    <source>
        <dbReference type="ARBA" id="ARBA00004651"/>
    </source>
</evidence>
<dbReference type="AlphaFoldDB" id="A0A0R1ZLI3"/>
<feature type="transmembrane region" description="Helical" evidence="7">
    <location>
        <begin position="173"/>
        <end position="190"/>
    </location>
</feature>
<dbReference type="InterPro" id="IPR036259">
    <property type="entry name" value="MFS_trans_sf"/>
</dbReference>
<comment type="caution">
    <text evidence="8">The sequence shown here is derived from an EMBL/GenBank/DDBJ whole genome shotgun (WGS) entry which is preliminary data.</text>
</comment>
<proteinExistence type="predicted"/>
<dbReference type="PANTHER" id="PTHR43266:SF2">
    <property type="entry name" value="MAJOR FACILITATOR SUPERFAMILY (MFS) PROFILE DOMAIN-CONTAINING PROTEIN"/>
    <property type="match status" value="1"/>
</dbReference>
<evidence type="ECO:0000256" key="7">
    <source>
        <dbReference type="SAM" id="Phobius"/>
    </source>
</evidence>
<dbReference type="GO" id="GO:0022857">
    <property type="term" value="F:transmembrane transporter activity"/>
    <property type="evidence" value="ECO:0007669"/>
    <property type="project" value="InterPro"/>
</dbReference>
<dbReference type="PANTHER" id="PTHR43266">
    <property type="entry name" value="MACROLIDE-EFFLUX PROTEIN"/>
    <property type="match status" value="1"/>
</dbReference>
<comment type="subcellular location">
    <subcellularLocation>
        <location evidence="1">Cell membrane</location>
        <topology evidence="1">Multi-pass membrane protein</topology>
    </subcellularLocation>
</comment>
<evidence type="ECO:0000256" key="4">
    <source>
        <dbReference type="ARBA" id="ARBA00022692"/>
    </source>
</evidence>